<reference evidence="2 3" key="1">
    <citation type="journal article" date="2021" name="Int. J. Syst. Evol. Microbiol.">
        <title>Reticulibacter mediterranei gen. nov., sp. nov., within the new family Reticulibacteraceae fam. nov., and Ktedonospora formicarum gen. nov., sp. nov., Ktedonobacter robiniae sp. nov., Dictyobacter formicarum sp. nov. and Dictyobacter arantiisoli sp. nov., belonging to the class Ktedonobacteria.</title>
        <authorList>
            <person name="Yabe S."/>
            <person name="Zheng Y."/>
            <person name="Wang C.M."/>
            <person name="Sakai Y."/>
            <person name="Abe K."/>
            <person name="Yokota A."/>
            <person name="Donadio S."/>
            <person name="Cavaletti L."/>
            <person name="Monciardini P."/>
        </authorList>
    </citation>
    <scope>NUCLEOTIDE SEQUENCE [LARGE SCALE GENOMIC DNA]</scope>
    <source>
        <strain evidence="2 3">SOSP1-30</strain>
    </source>
</reference>
<gene>
    <name evidence="2" type="ORF">KSB_14720</name>
</gene>
<evidence type="ECO:0000313" key="2">
    <source>
        <dbReference type="EMBL" id="GHO52997.1"/>
    </source>
</evidence>
<evidence type="ECO:0000313" key="3">
    <source>
        <dbReference type="Proteomes" id="UP000654345"/>
    </source>
</evidence>
<dbReference type="EMBL" id="BNJG01000001">
    <property type="protein sequence ID" value="GHO52997.1"/>
    <property type="molecule type" value="Genomic_DNA"/>
</dbReference>
<sequence>MASVQSQKPACPVCNQTDKVKTMQAAYDAGVEQCAPPAVPTKNISMIRTIISCIVLVGVCIFLVIVLIGGMEAQLDSTFMIGLVAVTFCVIVLALVLSFQAFQRIVKGDNEANLLLPAWEHAMEEWKHYYFCSRDNVVFDPRTEKTVSAEKLASLRNFDDKRQAKLEAVAQH</sequence>
<keyword evidence="1" id="KW-1133">Transmembrane helix</keyword>
<comment type="caution">
    <text evidence="2">The sequence shown here is derived from an EMBL/GenBank/DDBJ whole genome shotgun (WGS) entry which is preliminary data.</text>
</comment>
<evidence type="ECO:0000256" key="1">
    <source>
        <dbReference type="SAM" id="Phobius"/>
    </source>
</evidence>
<organism evidence="2 3">
    <name type="scientific">Ktedonobacter robiniae</name>
    <dbReference type="NCBI Taxonomy" id="2778365"/>
    <lineage>
        <taxon>Bacteria</taxon>
        <taxon>Bacillati</taxon>
        <taxon>Chloroflexota</taxon>
        <taxon>Ktedonobacteria</taxon>
        <taxon>Ktedonobacterales</taxon>
        <taxon>Ktedonobacteraceae</taxon>
        <taxon>Ktedonobacter</taxon>
    </lineage>
</organism>
<name>A0ABQ3UK02_9CHLR</name>
<keyword evidence="1" id="KW-0472">Membrane</keyword>
<protein>
    <submittedName>
        <fullName evidence="2">Uncharacterized protein</fullName>
    </submittedName>
</protein>
<keyword evidence="1" id="KW-0812">Transmembrane</keyword>
<keyword evidence="3" id="KW-1185">Reference proteome</keyword>
<accession>A0ABQ3UK02</accession>
<dbReference type="Proteomes" id="UP000654345">
    <property type="component" value="Unassembled WGS sequence"/>
</dbReference>
<feature type="transmembrane region" description="Helical" evidence="1">
    <location>
        <begin position="50"/>
        <end position="71"/>
    </location>
</feature>
<proteinExistence type="predicted"/>
<dbReference type="RefSeq" id="WP_201369847.1">
    <property type="nucleotide sequence ID" value="NZ_BNJG01000001.1"/>
</dbReference>
<feature type="transmembrane region" description="Helical" evidence="1">
    <location>
        <begin position="77"/>
        <end position="97"/>
    </location>
</feature>